<proteinExistence type="predicted"/>
<gene>
    <name evidence="2" type="ORF">H8689_08970</name>
</gene>
<evidence type="ECO:0000256" key="1">
    <source>
        <dbReference type="SAM" id="Phobius"/>
    </source>
</evidence>
<keyword evidence="1" id="KW-0472">Membrane</keyword>
<organism evidence="2 3">
    <name type="scientific">Wansuia hejianensis</name>
    <dbReference type="NCBI Taxonomy" id="2763667"/>
    <lineage>
        <taxon>Bacteria</taxon>
        <taxon>Bacillati</taxon>
        <taxon>Bacillota</taxon>
        <taxon>Clostridia</taxon>
        <taxon>Lachnospirales</taxon>
        <taxon>Lachnospiraceae</taxon>
        <taxon>Wansuia</taxon>
    </lineage>
</organism>
<dbReference type="Proteomes" id="UP000601522">
    <property type="component" value="Unassembled WGS sequence"/>
</dbReference>
<dbReference type="Pfam" id="PF09578">
    <property type="entry name" value="Spore_YabQ"/>
    <property type="match status" value="1"/>
</dbReference>
<feature type="transmembrane region" description="Helical" evidence="1">
    <location>
        <begin position="42"/>
        <end position="64"/>
    </location>
</feature>
<evidence type="ECO:0000313" key="3">
    <source>
        <dbReference type="Proteomes" id="UP000601522"/>
    </source>
</evidence>
<evidence type="ECO:0008006" key="4">
    <source>
        <dbReference type="Google" id="ProtNLM"/>
    </source>
</evidence>
<feature type="transmembrane region" description="Helical" evidence="1">
    <location>
        <begin position="12"/>
        <end position="30"/>
    </location>
</feature>
<reference evidence="2 3" key="1">
    <citation type="submission" date="2020-08" db="EMBL/GenBank/DDBJ databases">
        <title>Genome public.</title>
        <authorList>
            <person name="Liu C."/>
            <person name="Sun Q."/>
        </authorList>
    </citation>
    <scope>NUCLEOTIDE SEQUENCE [LARGE SCALE GENOMIC DNA]</scope>
    <source>
        <strain evidence="2 3">NSJ-26</strain>
    </source>
</reference>
<protein>
    <recommendedName>
        <fullName evidence="4">Spore cortex biosynthesis protein YabQ</fullName>
    </recommendedName>
</protein>
<name>A0A926F1A5_9FIRM</name>
<dbReference type="InterPro" id="IPR019074">
    <property type="entry name" value="YabQ"/>
</dbReference>
<comment type="caution">
    <text evidence="2">The sequence shown here is derived from an EMBL/GenBank/DDBJ whole genome shotgun (WGS) entry which is preliminary data.</text>
</comment>
<accession>A0A926F1A5</accession>
<evidence type="ECO:0000313" key="2">
    <source>
        <dbReference type="EMBL" id="MBC8591242.1"/>
    </source>
</evidence>
<keyword evidence="1" id="KW-0812">Transmembrane</keyword>
<keyword evidence="1" id="KW-1133">Transmembrane helix</keyword>
<dbReference type="NCBIfam" id="TIGR02893">
    <property type="entry name" value="spore_yabQ"/>
    <property type="match status" value="1"/>
</dbReference>
<dbReference type="AlphaFoldDB" id="A0A926F1A5"/>
<dbReference type="EMBL" id="JACRTK010000003">
    <property type="protein sequence ID" value="MBC8591242.1"/>
    <property type="molecule type" value="Genomic_DNA"/>
</dbReference>
<dbReference type="RefSeq" id="WP_249324104.1">
    <property type="nucleotide sequence ID" value="NZ_JACRTK010000003.1"/>
</dbReference>
<sequence>MLEINLIDEFYIFLISINYGLIVGVIYDLFRVLRHYSKPSKLVSLIEDLILWVIITIIFFIFLVKNTDGVIRGFIIIGFIVGCAIYLKIISKYNFPLLIKVFRLILNLINEIIKLIVKPFRMVNKYVRKKLKRWSTLLKTVFKETKKYAKLISKKK</sequence>
<keyword evidence="3" id="KW-1185">Reference proteome</keyword>
<feature type="transmembrane region" description="Helical" evidence="1">
    <location>
        <begin position="70"/>
        <end position="90"/>
    </location>
</feature>